<accession>W9VFN5</accession>
<gene>
    <name evidence="1" type="ORF">D779_1030</name>
</gene>
<evidence type="ECO:0000313" key="2">
    <source>
        <dbReference type="Proteomes" id="UP000019460"/>
    </source>
</evidence>
<dbReference type="STRING" id="1249627.D779_1030"/>
<comment type="caution">
    <text evidence="1">The sequence shown here is derived from an EMBL/GenBank/DDBJ whole genome shotgun (WGS) entry which is preliminary data.</text>
</comment>
<reference evidence="1 2" key="1">
    <citation type="submission" date="2012-11" db="EMBL/GenBank/DDBJ databases">
        <title>Genome assembly of Thiorhodococcus sp. AK35.</title>
        <authorList>
            <person name="Nupur N."/>
            <person name="Khatri I."/>
            <person name="Subramanian S."/>
            <person name="Pinnaka A."/>
        </authorList>
    </citation>
    <scope>NUCLEOTIDE SEQUENCE [LARGE SCALE GENOMIC DNA]</scope>
    <source>
        <strain evidence="1 2">AK35</strain>
    </source>
</reference>
<keyword evidence="2" id="KW-1185">Reference proteome</keyword>
<dbReference type="Proteomes" id="UP000019460">
    <property type="component" value="Unassembled WGS sequence"/>
</dbReference>
<proteinExistence type="predicted"/>
<protein>
    <submittedName>
        <fullName evidence="1">Uncharacterized protein</fullName>
    </submittedName>
</protein>
<dbReference type="AlphaFoldDB" id="W9VFN5"/>
<organism evidence="1 2">
    <name type="scientific">Imhoffiella purpurea</name>
    <dbReference type="NCBI Taxonomy" id="1249627"/>
    <lineage>
        <taxon>Bacteria</taxon>
        <taxon>Pseudomonadati</taxon>
        <taxon>Pseudomonadota</taxon>
        <taxon>Gammaproteobacteria</taxon>
        <taxon>Chromatiales</taxon>
        <taxon>Chromatiaceae</taxon>
        <taxon>Imhoffiella</taxon>
    </lineage>
</organism>
<evidence type="ECO:0000313" key="1">
    <source>
        <dbReference type="EMBL" id="EXJ15806.1"/>
    </source>
</evidence>
<dbReference type="EMBL" id="AONC01000021">
    <property type="protein sequence ID" value="EXJ15806.1"/>
    <property type="molecule type" value="Genomic_DNA"/>
</dbReference>
<sequence length="39" mass="4490">MRRPGDFPEHFAAEFQSRRADVEIADRDDADTALAWTPQ</sequence>
<name>W9VFN5_9GAMM</name>